<dbReference type="GeneID" id="93719361"/>
<dbReference type="InterPro" id="IPR014729">
    <property type="entry name" value="Rossmann-like_a/b/a_fold"/>
</dbReference>
<evidence type="ECO:0000313" key="2">
    <source>
        <dbReference type="EMBL" id="PTI67381.1"/>
    </source>
</evidence>
<dbReference type="PANTHER" id="PTHR43169">
    <property type="entry name" value="EXSB FAMILY PROTEIN"/>
    <property type="match status" value="1"/>
</dbReference>
<evidence type="ECO:0000259" key="1">
    <source>
        <dbReference type="Pfam" id="PF02540"/>
    </source>
</evidence>
<reference evidence="2 3" key="1">
    <citation type="journal article" date="2016" name="Front. Microbiol.">
        <title>Comprehensive Phylogenetic Analysis of Bovine Non-aureus Staphylococci Species Based on Whole-Genome Sequencing.</title>
        <authorList>
            <person name="Naushad S."/>
            <person name="Barkema H.W."/>
            <person name="Luby C."/>
            <person name="Condas L.A."/>
            <person name="Nobrega D.B."/>
            <person name="Carson D.A."/>
            <person name="De Buck J."/>
        </authorList>
    </citation>
    <scope>NUCLEOTIDE SEQUENCE [LARGE SCALE GENOMIC DNA]</scope>
    <source>
        <strain evidence="2 3">SNUC 1084</strain>
    </source>
</reference>
<protein>
    <submittedName>
        <fullName evidence="2">ATP-dependent sacrificial sulfur transferase LarE</fullName>
    </submittedName>
</protein>
<dbReference type="InterPro" id="IPR052188">
    <property type="entry name" value="Ni-pincer_cofactor_biosynth"/>
</dbReference>
<feature type="domain" description="NAD/GMP synthase" evidence="1">
    <location>
        <begin position="18"/>
        <end position="87"/>
    </location>
</feature>
<comment type="caution">
    <text evidence="2">The sequence shown here is derived from an EMBL/GenBank/DDBJ whole genome shotgun (WGS) entry which is preliminary data.</text>
</comment>
<sequence length="274" mass="31493">MLTKIMNKEQQLETILSDMERVIVAFSGGVDSSLVLKKAIDVLGTDNVKAVIVKSELFRNEEFEQAYRLAENLNAHVTETEIEELKNPYIIENTPESWYYSKRLLYTQLENIRVANHFNYVLDGMIMDDLDDFRPGLKARTEFNVRSVLQESNLYKSEVRAISKSNGLPVWNKPALCSLASRIPYGETLTFAKVNKVNEAEKFILNLGVDNVRVRYHHNIARIEVPENDISTIIQLRTQITQRLKALGFDYVTIDMEGYRTGSMNEVIQTHNEI</sequence>
<dbReference type="RefSeq" id="WP_046837495.1">
    <property type="nucleotide sequence ID" value="NZ_CP118976.1"/>
</dbReference>
<accession>A0ABX5IM63</accession>
<organism evidence="2 3">
    <name type="scientific">Staphylococcus succinus</name>
    <dbReference type="NCBI Taxonomy" id="61015"/>
    <lineage>
        <taxon>Bacteria</taxon>
        <taxon>Bacillati</taxon>
        <taxon>Bacillota</taxon>
        <taxon>Bacilli</taxon>
        <taxon>Bacillales</taxon>
        <taxon>Staphylococcaceae</taxon>
        <taxon>Staphylococcus</taxon>
    </lineage>
</organism>
<dbReference type="PIRSF" id="PIRSF006661">
    <property type="entry name" value="PP-lp_UCP006661"/>
    <property type="match status" value="1"/>
</dbReference>
<dbReference type="EMBL" id="PZFR01000084">
    <property type="protein sequence ID" value="PTI67381.1"/>
    <property type="molecule type" value="Genomic_DNA"/>
</dbReference>
<dbReference type="Pfam" id="PF02540">
    <property type="entry name" value="NAD_synthase"/>
    <property type="match status" value="1"/>
</dbReference>
<dbReference type="Gene3D" id="3.40.50.620">
    <property type="entry name" value="HUPs"/>
    <property type="match status" value="1"/>
</dbReference>
<keyword evidence="3" id="KW-1185">Reference proteome</keyword>
<gene>
    <name evidence="2" type="primary">larE</name>
    <name evidence="2" type="ORF">BU057_10795</name>
</gene>
<evidence type="ECO:0000313" key="3">
    <source>
        <dbReference type="Proteomes" id="UP000240859"/>
    </source>
</evidence>
<dbReference type="InterPro" id="IPR005232">
    <property type="entry name" value="LarE"/>
</dbReference>
<dbReference type="CDD" id="cd01990">
    <property type="entry name" value="LarE-like"/>
    <property type="match status" value="1"/>
</dbReference>
<dbReference type="SUPFAM" id="SSF52402">
    <property type="entry name" value="Adenine nucleotide alpha hydrolases-like"/>
    <property type="match status" value="1"/>
</dbReference>
<keyword evidence="2" id="KW-0808">Transferase</keyword>
<dbReference type="Proteomes" id="UP000240859">
    <property type="component" value="Unassembled WGS sequence"/>
</dbReference>
<dbReference type="GO" id="GO:0016740">
    <property type="term" value="F:transferase activity"/>
    <property type="evidence" value="ECO:0007669"/>
    <property type="project" value="UniProtKB-KW"/>
</dbReference>
<dbReference type="InterPro" id="IPR022310">
    <property type="entry name" value="NAD/GMP_synthase"/>
</dbReference>
<name>A0ABX5IM63_9STAP</name>
<proteinExistence type="predicted"/>
<dbReference type="PANTHER" id="PTHR43169:SF2">
    <property type="entry name" value="NAD_GMP SYNTHASE DOMAIN-CONTAINING PROTEIN"/>
    <property type="match status" value="1"/>
</dbReference>
<dbReference type="NCBIfam" id="TIGR00268">
    <property type="entry name" value="ATP-dependent sacrificial sulfur transferase LarE"/>
    <property type="match status" value="1"/>
</dbReference>